<comment type="caution">
    <text evidence="2">The sequence shown here is derived from an EMBL/GenBank/DDBJ whole genome shotgun (WGS) entry which is preliminary data.</text>
</comment>
<sequence>MTGRWIAKSTSKPPGDYRLKIQSCSNEGERGRSMNGRVRRMRNRGEEMSAYMEAKQAVSGQRKEGSSKP</sequence>
<dbReference type="EMBL" id="LFZO01000179">
    <property type="protein sequence ID" value="KXT11804.1"/>
    <property type="molecule type" value="Genomic_DNA"/>
</dbReference>
<accession>A0A139IAQ1</accession>
<organism evidence="2 3">
    <name type="scientific">Pseudocercospora musae</name>
    <dbReference type="NCBI Taxonomy" id="113226"/>
    <lineage>
        <taxon>Eukaryota</taxon>
        <taxon>Fungi</taxon>
        <taxon>Dikarya</taxon>
        <taxon>Ascomycota</taxon>
        <taxon>Pezizomycotina</taxon>
        <taxon>Dothideomycetes</taxon>
        <taxon>Dothideomycetidae</taxon>
        <taxon>Mycosphaerellales</taxon>
        <taxon>Mycosphaerellaceae</taxon>
        <taxon>Pseudocercospora</taxon>
    </lineage>
</organism>
<evidence type="ECO:0000313" key="3">
    <source>
        <dbReference type="Proteomes" id="UP000073492"/>
    </source>
</evidence>
<dbReference type="Proteomes" id="UP000073492">
    <property type="component" value="Unassembled WGS sequence"/>
</dbReference>
<keyword evidence="3" id="KW-1185">Reference proteome</keyword>
<evidence type="ECO:0000256" key="1">
    <source>
        <dbReference type="SAM" id="MobiDB-lite"/>
    </source>
</evidence>
<reference evidence="2 3" key="1">
    <citation type="submission" date="2015-07" db="EMBL/GenBank/DDBJ databases">
        <title>Comparative genomics of the Sigatoka disease complex on banana suggests a link between parallel evolutionary changes in Pseudocercospora fijiensis and Pseudocercospora eumusae and increased virulence on the banana host.</title>
        <authorList>
            <person name="Chang T.-C."/>
            <person name="Salvucci A."/>
            <person name="Crous P.W."/>
            <person name="Stergiopoulos I."/>
        </authorList>
    </citation>
    <scope>NUCLEOTIDE SEQUENCE [LARGE SCALE GENOMIC DNA]</scope>
    <source>
        <strain evidence="2 3">CBS 116634</strain>
    </source>
</reference>
<feature type="region of interest" description="Disordered" evidence="1">
    <location>
        <begin position="1"/>
        <end position="20"/>
    </location>
</feature>
<gene>
    <name evidence="2" type="ORF">AC579_6081</name>
</gene>
<name>A0A139IAQ1_9PEZI</name>
<evidence type="ECO:0000313" key="2">
    <source>
        <dbReference type="EMBL" id="KXT11804.1"/>
    </source>
</evidence>
<protein>
    <submittedName>
        <fullName evidence="2">Uncharacterized protein</fullName>
    </submittedName>
</protein>
<dbReference type="AlphaFoldDB" id="A0A139IAQ1"/>
<proteinExistence type="predicted"/>